<feature type="chain" id="PRO_5009314355" evidence="1">
    <location>
        <begin position="28"/>
        <end position="169"/>
    </location>
</feature>
<reference evidence="3" key="1">
    <citation type="submission" date="2016-11" db="UniProtKB">
        <authorList>
            <consortium name="WormBaseParasite"/>
        </authorList>
    </citation>
    <scope>IDENTIFICATION</scope>
</reference>
<sequence>MKLHHRPKATMNYGVAVLFLFFLAAEAKVARLSSCGFPNATDVKPNIFSCNTEAPIQVSEVHIRDPSGKDIYPIDPKLPIVLDLTAVNHGVQYNDDKANVKLYEYAGNWLTGECSWQEIPTFGLLNNIDGCETAHNCPLKPGPLDLGLNLDLSKYAAIISLLASHVGSQ</sequence>
<dbReference type="Proteomes" id="UP000095287">
    <property type="component" value="Unplaced"/>
</dbReference>
<dbReference type="PANTHER" id="PTHR35573:SF3">
    <property type="entry name" value="ML DOMAIN-CONTAINING PROTEIN"/>
    <property type="match status" value="1"/>
</dbReference>
<evidence type="ECO:0000256" key="1">
    <source>
        <dbReference type="SAM" id="SignalP"/>
    </source>
</evidence>
<dbReference type="PANTHER" id="PTHR35573">
    <property type="entry name" value="PROTEIN CBG22129"/>
    <property type="match status" value="1"/>
</dbReference>
<evidence type="ECO:0000313" key="3">
    <source>
        <dbReference type="WBParaSite" id="L893_g33979.t1"/>
    </source>
</evidence>
<organism evidence="2 3">
    <name type="scientific">Steinernema glaseri</name>
    <dbReference type="NCBI Taxonomy" id="37863"/>
    <lineage>
        <taxon>Eukaryota</taxon>
        <taxon>Metazoa</taxon>
        <taxon>Ecdysozoa</taxon>
        <taxon>Nematoda</taxon>
        <taxon>Chromadorea</taxon>
        <taxon>Rhabditida</taxon>
        <taxon>Tylenchina</taxon>
        <taxon>Panagrolaimomorpha</taxon>
        <taxon>Strongyloidoidea</taxon>
        <taxon>Steinernematidae</taxon>
        <taxon>Steinernema</taxon>
    </lineage>
</organism>
<dbReference type="WBParaSite" id="L893_g33979.t1">
    <property type="protein sequence ID" value="L893_g33979.t1"/>
    <property type="gene ID" value="L893_g33979"/>
</dbReference>
<proteinExistence type="predicted"/>
<accession>A0A1I8A9Q2</accession>
<feature type="signal peptide" evidence="1">
    <location>
        <begin position="1"/>
        <end position="27"/>
    </location>
</feature>
<dbReference type="AlphaFoldDB" id="A0A1I8A9Q2"/>
<keyword evidence="1" id="KW-0732">Signal</keyword>
<evidence type="ECO:0000313" key="2">
    <source>
        <dbReference type="Proteomes" id="UP000095287"/>
    </source>
</evidence>
<protein>
    <submittedName>
        <fullName evidence="3">Phosphatidylglycerol/phosphatidylinositol transfer protein</fullName>
    </submittedName>
</protein>
<keyword evidence="2" id="KW-1185">Reference proteome</keyword>
<name>A0A1I8A9Q2_9BILA</name>